<organism evidence="3 4">
    <name type="scientific">Baudoinia panamericana (strain UAMH 10762)</name>
    <name type="common">Angels' share fungus</name>
    <name type="synonym">Baudoinia compniacensis (strain UAMH 10762)</name>
    <dbReference type="NCBI Taxonomy" id="717646"/>
    <lineage>
        <taxon>Eukaryota</taxon>
        <taxon>Fungi</taxon>
        <taxon>Dikarya</taxon>
        <taxon>Ascomycota</taxon>
        <taxon>Pezizomycotina</taxon>
        <taxon>Dothideomycetes</taxon>
        <taxon>Dothideomycetidae</taxon>
        <taxon>Mycosphaerellales</taxon>
        <taxon>Teratosphaeriaceae</taxon>
        <taxon>Baudoinia</taxon>
    </lineage>
</organism>
<dbReference type="AlphaFoldDB" id="M2MRG6"/>
<name>M2MRG6_BAUPA</name>
<dbReference type="OrthoDB" id="3559580at2759"/>
<dbReference type="eggNOG" id="ENOG502SV73">
    <property type="taxonomic scope" value="Eukaryota"/>
</dbReference>
<feature type="compositionally biased region" description="Polar residues" evidence="1">
    <location>
        <begin position="35"/>
        <end position="46"/>
    </location>
</feature>
<dbReference type="GeneID" id="19112978"/>
<dbReference type="HOGENOM" id="CLU_626965_0_0_1"/>
<dbReference type="RefSeq" id="XP_007678646.1">
    <property type="nucleotide sequence ID" value="XM_007680456.1"/>
</dbReference>
<feature type="region of interest" description="Disordered" evidence="1">
    <location>
        <begin position="334"/>
        <end position="372"/>
    </location>
</feature>
<feature type="domain" description="DUF6590" evidence="2">
    <location>
        <begin position="158"/>
        <end position="311"/>
    </location>
</feature>
<dbReference type="Pfam" id="PF20233">
    <property type="entry name" value="DUF6590"/>
    <property type="match status" value="1"/>
</dbReference>
<accession>M2MRG6</accession>
<protein>
    <recommendedName>
        <fullName evidence="2">DUF6590 domain-containing protein</fullName>
    </recommendedName>
</protein>
<proteinExistence type="predicted"/>
<reference evidence="3 4" key="1">
    <citation type="journal article" date="2012" name="PLoS Pathog.">
        <title>Diverse lifestyles and strategies of plant pathogenesis encoded in the genomes of eighteen Dothideomycetes fungi.</title>
        <authorList>
            <person name="Ohm R.A."/>
            <person name="Feau N."/>
            <person name="Henrissat B."/>
            <person name="Schoch C.L."/>
            <person name="Horwitz B.A."/>
            <person name="Barry K.W."/>
            <person name="Condon B.J."/>
            <person name="Copeland A.C."/>
            <person name="Dhillon B."/>
            <person name="Glaser F."/>
            <person name="Hesse C.N."/>
            <person name="Kosti I."/>
            <person name="LaButti K."/>
            <person name="Lindquist E.A."/>
            <person name="Lucas S."/>
            <person name="Salamov A.A."/>
            <person name="Bradshaw R.E."/>
            <person name="Ciuffetti L."/>
            <person name="Hamelin R.C."/>
            <person name="Kema G.H.J."/>
            <person name="Lawrence C."/>
            <person name="Scott J.A."/>
            <person name="Spatafora J.W."/>
            <person name="Turgeon B.G."/>
            <person name="de Wit P.J.G.M."/>
            <person name="Zhong S."/>
            <person name="Goodwin S.B."/>
            <person name="Grigoriev I.V."/>
        </authorList>
    </citation>
    <scope>NUCLEOTIDE SEQUENCE [LARGE SCALE GENOMIC DNA]</scope>
    <source>
        <strain evidence="3 4">UAMH 10762</strain>
    </source>
</reference>
<evidence type="ECO:0000313" key="4">
    <source>
        <dbReference type="Proteomes" id="UP000011761"/>
    </source>
</evidence>
<dbReference type="InterPro" id="IPR046497">
    <property type="entry name" value="DUF6590"/>
</dbReference>
<evidence type="ECO:0000313" key="3">
    <source>
        <dbReference type="EMBL" id="EMC94048.1"/>
    </source>
</evidence>
<dbReference type="EMBL" id="KB445559">
    <property type="protein sequence ID" value="EMC94048.1"/>
    <property type="molecule type" value="Genomic_DNA"/>
</dbReference>
<evidence type="ECO:0000259" key="2">
    <source>
        <dbReference type="Pfam" id="PF20233"/>
    </source>
</evidence>
<feature type="region of interest" description="Disordered" evidence="1">
    <location>
        <begin position="1"/>
        <end position="59"/>
    </location>
</feature>
<dbReference type="KEGG" id="bcom:BAUCODRAFT_36518"/>
<feature type="compositionally biased region" description="Acidic residues" evidence="1">
    <location>
        <begin position="353"/>
        <end position="369"/>
    </location>
</feature>
<gene>
    <name evidence="3" type="ORF">BAUCODRAFT_36518</name>
</gene>
<dbReference type="Proteomes" id="UP000011761">
    <property type="component" value="Unassembled WGS sequence"/>
</dbReference>
<sequence>MHPNDAGGQQHALSPHAKPYHPTQVTAPMAIPQRPAQQSAQFSTNLPYDPNATPRLGGNVSTSLGSDFALLSLGGHSYPTGASVTQSFTKPSGVAEYVTTSPAGVQSRYEMGPASQITDPTLLANGIGASKKFLGVSDAHVRSQQQFSQDYKIRDNPRRFFRVGRVFHMLHPEAAGQHTETETELTFDTTFGKPFLIKVRRVVVVKEGDAHCTVVAIFTYSGRGVGKPGVKKSDHTIIYTGRSPPPTSPSEQPIRGEQGMRPLPIKVEPNIRGTTLSPSSRLNFAKVYTVEHDVAVLNFGMVSAGSMHALESQFRDVWSLNVLRRSLLRPKEPRFRADSVRQPPTLPDAAEHSEDEDDEESEDSEAEDGDPTRRMVAAIVNAYERTGRATAQARDEVYKRIRGVMDHSECSRENAVTLLYRTLCTQQTTVGGASERG</sequence>
<feature type="region of interest" description="Disordered" evidence="1">
    <location>
        <begin position="239"/>
        <end position="258"/>
    </location>
</feature>
<evidence type="ECO:0000256" key="1">
    <source>
        <dbReference type="SAM" id="MobiDB-lite"/>
    </source>
</evidence>
<keyword evidence="4" id="KW-1185">Reference proteome</keyword>